<evidence type="ECO:0000259" key="7">
    <source>
        <dbReference type="PROSITE" id="PS51382"/>
    </source>
</evidence>
<name>A0A9P6HU99_9PEZI</name>
<feature type="domain" description="RING-type" evidence="6">
    <location>
        <begin position="372"/>
        <end position="411"/>
    </location>
</feature>
<evidence type="ECO:0000256" key="1">
    <source>
        <dbReference type="ARBA" id="ARBA00022723"/>
    </source>
</evidence>
<keyword evidence="3" id="KW-0862">Zinc</keyword>
<evidence type="ECO:0000256" key="3">
    <source>
        <dbReference type="ARBA" id="ARBA00022833"/>
    </source>
</evidence>
<proteinExistence type="predicted"/>
<evidence type="ECO:0000256" key="2">
    <source>
        <dbReference type="ARBA" id="ARBA00022771"/>
    </source>
</evidence>
<keyword evidence="9" id="KW-1185">Reference proteome</keyword>
<dbReference type="Pfam" id="PF00097">
    <property type="entry name" value="zf-C3HC4"/>
    <property type="match status" value="1"/>
</dbReference>
<sequence>MKFAHDFKETLRREDFPPHWVDLAVPYGQLKKVLKRVARELNDLGLDPETLRQLLDPADDSPLAAKYRLDAAGKSKLLRPKLTVTVHMCDGNAVDASLTPSSRALLKRIAALQSANSDAELDLDSPTASGSQSPQETMSEHSCASSDESLAVVEAKLNETQHHATSAGKYERIEVPLVFDSEFFDILQSDVNNLDALQAREERAMTTEIVALRQDVSHLTKPSRLSKSDLARWRAIFELYLDAQVFFSTNEQDHGSRDSQTAAKRLQWFQEELTKRNLAKAFKIAESREALVRFMRLNAVLLKNLQFQEINQVAIYKILKKFDKRTCLGVSKSFPMVVHSDKLLAGSVAKDVCAQMSTDLVSVVPQISDYLCPICFSIAYRPVRLACRHVFCIRCIVKIQRRNEKNCPLCRADTVMTASADNLDVQLEKYMRKYFPKETKEKQRSNEIERGIEDYGPEYVHSECSVM</sequence>
<protein>
    <submittedName>
        <fullName evidence="8">Uncharacterized protein</fullName>
    </submittedName>
</protein>
<gene>
    <name evidence="8" type="ORF">CkaCkLH20_12051</name>
</gene>
<dbReference type="InterPro" id="IPR017907">
    <property type="entry name" value="Znf_RING_CS"/>
</dbReference>
<dbReference type="SUPFAM" id="SSF57850">
    <property type="entry name" value="RING/U-box"/>
    <property type="match status" value="1"/>
</dbReference>
<dbReference type="GO" id="GO:0008270">
    <property type="term" value="F:zinc ion binding"/>
    <property type="evidence" value="ECO:0007669"/>
    <property type="project" value="UniProtKB-KW"/>
</dbReference>
<evidence type="ECO:0000313" key="9">
    <source>
        <dbReference type="Proteomes" id="UP000781932"/>
    </source>
</evidence>
<dbReference type="GeneID" id="62167839"/>
<keyword evidence="1" id="KW-0479">Metal-binding</keyword>
<dbReference type="PROSITE" id="PS00518">
    <property type="entry name" value="ZF_RING_1"/>
    <property type="match status" value="1"/>
</dbReference>
<dbReference type="InterPro" id="IPR001841">
    <property type="entry name" value="Znf_RING"/>
</dbReference>
<dbReference type="InterPro" id="IPR004331">
    <property type="entry name" value="SPX_dom"/>
</dbReference>
<dbReference type="RefSeq" id="XP_038739845.1">
    <property type="nucleotide sequence ID" value="XM_038894765.1"/>
</dbReference>
<reference evidence="8" key="1">
    <citation type="submission" date="2020-03" db="EMBL/GenBank/DDBJ databases">
        <authorList>
            <person name="He L."/>
        </authorList>
    </citation>
    <scope>NUCLEOTIDE SEQUENCE</scope>
    <source>
        <strain evidence="8">CkLH20</strain>
    </source>
</reference>
<evidence type="ECO:0000256" key="4">
    <source>
        <dbReference type="PROSITE-ProRule" id="PRU00175"/>
    </source>
</evidence>
<dbReference type="Gene3D" id="3.30.40.10">
    <property type="entry name" value="Zinc/RING finger domain, C3HC4 (zinc finger)"/>
    <property type="match status" value="1"/>
</dbReference>
<dbReference type="OrthoDB" id="5588846at2759"/>
<evidence type="ECO:0000259" key="6">
    <source>
        <dbReference type="PROSITE" id="PS50089"/>
    </source>
</evidence>
<feature type="domain" description="SPX" evidence="7">
    <location>
        <begin position="1"/>
        <end position="336"/>
    </location>
</feature>
<dbReference type="PANTHER" id="PTHR23327">
    <property type="entry name" value="RING FINGER PROTEIN 127"/>
    <property type="match status" value="1"/>
</dbReference>
<feature type="compositionally biased region" description="Polar residues" evidence="5">
    <location>
        <begin position="126"/>
        <end position="145"/>
    </location>
</feature>
<dbReference type="AlphaFoldDB" id="A0A9P6HU99"/>
<dbReference type="InterPro" id="IPR018957">
    <property type="entry name" value="Znf_C3HC4_RING-type"/>
</dbReference>
<comment type="caution">
    <text evidence="8">The sequence shown here is derived from an EMBL/GenBank/DDBJ whole genome shotgun (WGS) entry which is preliminary data.</text>
</comment>
<accession>A0A9P6HU99</accession>
<dbReference type="Proteomes" id="UP000781932">
    <property type="component" value="Unassembled WGS sequence"/>
</dbReference>
<keyword evidence="2 4" id="KW-0863">Zinc-finger</keyword>
<dbReference type="PANTHER" id="PTHR23327:SF51">
    <property type="entry name" value="TRANSCRIPTIONAL REGULATOR OF YEAST FORM ADHERENCE 3"/>
    <property type="match status" value="1"/>
</dbReference>
<dbReference type="InterPro" id="IPR013083">
    <property type="entry name" value="Znf_RING/FYVE/PHD"/>
</dbReference>
<organism evidence="8 9">
    <name type="scientific">Colletotrichum karsti</name>
    <dbReference type="NCBI Taxonomy" id="1095194"/>
    <lineage>
        <taxon>Eukaryota</taxon>
        <taxon>Fungi</taxon>
        <taxon>Dikarya</taxon>
        <taxon>Ascomycota</taxon>
        <taxon>Pezizomycotina</taxon>
        <taxon>Sordariomycetes</taxon>
        <taxon>Hypocreomycetidae</taxon>
        <taxon>Glomerellales</taxon>
        <taxon>Glomerellaceae</taxon>
        <taxon>Colletotrichum</taxon>
        <taxon>Colletotrichum boninense species complex</taxon>
    </lineage>
</organism>
<dbReference type="EMBL" id="JAATWM020000054">
    <property type="protein sequence ID" value="KAF9870384.1"/>
    <property type="molecule type" value="Genomic_DNA"/>
</dbReference>
<dbReference type="PROSITE" id="PS50089">
    <property type="entry name" value="ZF_RING_2"/>
    <property type="match status" value="1"/>
</dbReference>
<feature type="region of interest" description="Disordered" evidence="5">
    <location>
        <begin position="117"/>
        <end position="145"/>
    </location>
</feature>
<dbReference type="Pfam" id="PF03105">
    <property type="entry name" value="SPX"/>
    <property type="match status" value="1"/>
</dbReference>
<evidence type="ECO:0000313" key="8">
    <source>
        <dbReference type="EMBL" id="KAF9870384.1"/>
    </source>
</evidence>
<dbReference type="SMART" id="SM00184">
    <property type="entry name" value="RING"/>
    <property type="match status" value="1"/>
</dbReference>
<reference evidence="8" key="2">
    <citation type="submission" date="2020-11" db="EMBL/GenBank/DDBJ databases">
        <title>Whole genome sequencing of Colletotrichum sp.</title>
        <authorList>
            <person name="Li H."/>
        </authorList>
    </citation>
    <scope>NUCLEOTIDE SEQUENCE</scope>
    <source>
        <strain evidence="8">CkLH20</strain>
    </source>
</reference>
<evidence type="ECO:0000256" key="5">
    <source>
        <dbReference type="SAM" id="MobiDB-lite"/>
    </source>
</evidence>
<dbReference type="PROSITE" id="PS51382">
    <property type="entry name" value="SPX"/>
    <property type="match status" value="1"/>
</dbReference>